<dbReference type="GO" id="GO:0009986">
    <property type="term" value="C:cell surface"/>
    <property type="evidence" value="ECO:0007669"/>
    <property type="project" value="TreeGrafter"/>
</dbReference>
<dbReference type="GO" id="GO:0005576">
    <property type="term" value="C:extracellular region"/>
    <property type="evidence" value="ECO:0007669"/>
    <property type="project" value="TreeGrafter"/>
</dbReference>
<evidence type="ECO:0000256" key="2">
    <source>
        <dbReference type="ARBA" id="ARBA00022801"/>
    </source>
</evidence>
<keyword evidence="3" id="KW-0136">Cellulose degradation</keyword>
<dbReference type="EMBL" id="JQ844264">
    <property type="protein sequence ID" value="AGS53971.1"/>
    <property type="molecule type" value="Genomic_DNA"/>
</dbReference>
<keyword evidence="5 7" id="KW-0326">Glycosidase</keyword>
<feature type="domain" description="Glycoside hydrolase family 5" evidence="9">
    <location>
        <begin position="61"/>
        <end position="369"/>
    </location>
</feature>
<evidence type="ECO:0000256" key="5">
    <source>
        <dbReference type="ARBA" id="ARBA00023295"/>
    </source>
</evidence>
<dbReference type="AlphaFoldDB" id="A0A806KP04"/>
<dbReference type="PANTHER" id="PTHR31297:SF41">
    <property type="entry name" value="ENDOGLUCANASE, PUTATIVE (AFU_ORTHOLOGUE AFUA_5G01830)-RELATED"/>
    <property type="match status" value="1"/>
</dbReference>
<dbReference type="Gene3D" id="3.20.20.80">
    <property type="entry name" value="Glycosidases"/>
    <property type="match status" value="1"/>
</dbReference>
<dbReference type="InterPro" id="IPR017853">
    <property type="entry name" value="GH"/>
</dbReference>
<keyword evidence="6" id="KW-0624">Polysaccharide degradation</keyword>
<dbReference type="InterPro" id="IPR018087">
    <property type="entry name" value="Glyco_hydro_5_CS"/>
</dbReference>
<reference evidence="10" key="1">
    <citation type="submission" date="2012-03" db="EMBL/GenBank/DDBJ databases">
        <title>Functional metagenomics reveals considerable lignocellulase gene clusters in the gut microbiome of a wood-feeding higher termite.</title>
        <authorList>
            <person name="Liu N."/>
        </authorList>
    </citation>
    <scope>NUCLEOTIDE SEQUENCE</scope>
</reference>
<accession>A0A806KP04</accession>
<dbReference type="PANTHER" id="PTHR31297">
    <property type="entry name" value="GLUCAN ENDO-1,6-BETA-GLUCOSIDASE B"/>
    <property type="match status" value="1"/>
</dbReference>
<protein>
    <submittedName>
        <fullName evidence="10">Glycoside hydrolase family 5</fullName>
    </submittedName>
</protein>
<keyword evidence="4" id="KW-0119">Carbohydrate metabolism</keyword>
<keyword evidence="8" id="KW-0732">Signal</keyword>
<dbReference type="PROSITE" id="PS00659">
    <property type="entry name" value="GLYCOSYL_HYDROL_F5"/>
    <property type="match status" value="1"/>
</dbReference>
<evidence type="ECO:0000256" key="8">
    <source>
        <dbReference type="SAM" id="SignalP"/>
    </source>
</evidence>
<keyword evidence="2 7" id="KW-0378">Hydrolase</keyword>
<evidence type="ECO:0000256" key="7">
    <source>
        <dbReference type="RuleBase" id="RU361153"/>
    </source>
</evidence>
<organism evidence="10">
    <name type="scientific">uncultured bacterium contig00191</name>
    <dbReference type="NCBI Taxonomy" id="1181605"/>
    <lineage>
        <taxon>Bacteria</taxon>
        <taxon>environmental samples</taxon>
    </lineage>
</organism>
<evidence type="ECO:0000259" key="9">
    <source>
        <dbReference type="Pfam" id="PF00150"/>
    </source>
</evidence>
<evidence type="ECO:0000256" key="1">
    <source>
        <dbReference type="ARBA" id="ARBA00005641"/>
    </source>
</evidence>
<dbReference type="Pfam" id="PF00150">
    <property type="entry name" value="Cellulase"/>
    <property type="match status" value="1"/>
</dbReference>
<dbReference type="InterPro" id="IPR050386">
    <property type="entry name" value="Glycosyl_hydrolase_5"/>
</dbReference>
<comment type="similarity">
    <text evidence="1 7">Belongs to the glycosyl hydrolase 5 (cellulase A) family.</text>
</comment>
<dbReference type="GO" id="GO:0030245">
    <property type="term" value="P:cellulose catabolic process"/>
    <property type="evidence" value="ECO:0007669"/>
    <property type="project" value="UniProtKB-KW"/>
</dbReference>
<feature type="chain" id="PRO_5032343219" evidence="8">
    <location>
        <begin position="22"/>
        <end position="402"/>
    </location>
</feature>
<name>A0A806KP04_9BACT</name>
<evidence type="ECO:0000256" key="3">
    <source>
        <dbReference type="ARBA" id="ARBA00023001"/>
    </source>
</evidence>
<dbReference type="InterPro" id="IPR001547">
    <property type="entry name" value="Glyco_hydro_5"/>
</dbReference>
<evidence type="ECO:0000313" key="10">
    <source>
        <dbReference type="EMBL" id="AGS53971.1"/>
    </source>
</evidence>
<proteinExistence type="inferred from homology"/>
<dbReference type="GO" id="GO:0008422">
    <property type="term" value="F:beta-glucosidase activity"/>
    <property type="evidence" value="ECO:0007669"/>
    <property type="project" value="TreeGrafter"/>
</dbReference>
<sequence>MKKKLFAGLLVILFALGSAFAQTPATPQPMTTKSALQYLRDEGVRAGWNMGNTMEALNSSRTRAVETAWGNPAATQQLLIGVKQSGFDIVRIGCTWIGHVGPAPDYRIDEVRLRRVAEIVNMVHIAGMKAIINIHHDGNYTSPPNTWGFLKFAEVTRGQADNNQVKDQLGKMWTQIANYFINYGDNLIFETMNEVHSGNWGSNAPQSEQDLLFEWNQTALNAIRATGGNNARRFVAVPGLGSTEPSTVIAAHNRGKLLPNDPAGGTDRLIVSVHFYAPWRFTVAGVIATQGSELIHTITQRELNDIDNEATHIKTVFIDNGIAVYYGEWGAPTNVRSSMNETIRNTHIDYIRRVATAARTNGIVPIVWDDGGNFKILDRSNGRPNRGLWADVLSAIRSAVGR</sequence>
<evidence type="ECO:0000256" key="6">
    <source>
        <dbReference type="ARBA" id="ARBA00023326"/>
    </source>
</evidence>
<dbReference type="SUPFAM" id="SSF51445">
    <property type="entry name" value="(Trans)glycosidases"/>
    <property type="match status" value="1"/>
</dbReference>
<evidence type="ECO:0000256" key="4">
    <source>
        <dbReference type="ARBA" id="ARBA00023277"/>
    </source>
</evidence>
<feature type="signal peptide" evidence="8">
    <location>
        <begin position="1"/>
        <end position="21"/>
    </location>
</feature>